<dbReference type="Proteomes" id="UP000676409">
    <property type="component" value="Chromosome"/>
</dbReference>
<dbReference type="EMBL" id="CP073078">
    <property type="protein sequence ID" value="QUD90167.1"/>
    <property type="molecule type" value="Genomic_DNA"/>
</dbReference>
<dbReference type="SUPFAM" id="SSF88659">
    <property type="entry name" value="Sigma3 and sigma4 domains of RNA polymerase sigma factors"/>
    <property type="match status" value="1"/>
</dbReference>
<name>A0A975IWK1_9CAUL</name>
<reference evidence="2" key="1">
    <citation type="submission" date="2021-04" db="EMBL/GenBank/DDBJ databases">
        <title>The complete genome sequence of Caulobacter sp. S6.</title>
        <authorList>
            <person name="Tang Y."/>
            <person name="Ouyang W."/>
            <person name="Liu Q."/>
            <person name="Huang B."/>
            <person name="Guo Z."/>
            <person name="Lei P."/>
        </authorList>
    </citation>
    <scope>NUCLEOTIDE SEQUENCE</scope>
    <source>
        <strain evidence="2">S6</strain>
    </source>
</reference>
<dbReference type="InterPro" id="IPR013324">
    <property type="entry name" value="RNA_pol_sigma_r3/r4-like"/>
</dbReference>
<dbReference type="AlphaFoldDB" id="A0A975IWK1"/>
<gene>
    <name evidence="2" type="ORF">KCG34_10010</name>
</gene>
<evidence type="ECO:0000256" key="1">
    <source>
        <dbReference type="SAM" id="MobiDB-lite"/>
    </source>
</evidence>
<organism evidence="2 3">
    <name type="scientific">Phenylobacterium montanum</name>
    <dbReference type="NCBI Taxonomy" id="2823693"/>
    <lineage>
        <taxon>Bacteria</taxon>
        <taxon>Pseudomonadati</taxon>
        <taxon>Pseudomonadota</taxon>
        <taxon>Alphaproteobacteria</taxon>
        <taxon>Caulobacterales</taxon>
        <taxon>Caulobacteraceae</taxon>
        <taxon>Phenylobacterium</taxon>
    </lineage>
</organism>
<protein>
    <submittedName>
        <fullName evidence="2">Sigma-70 family RNA polymerase sigma factor</fullName>
    </submittedName>
</protein>
<dbReference type="Gene3D" id="1.10.10.10">
    <property type="entry name" value="Winged helix-like DNA-binding domain superfamily/Winged helix DNA-binding domain"/>
    <property type="match status" value="1"/>
</dbReference>
<dbReference type="KEGG" id="caul:KCG34_10010"/>
<keyword evidence="3" id="KW-1185">Reference proteome</keyword>
<sequence>MVQPLTKRHIKTGELYSRRPEVEQEIEVLLRLPTGTRLARARNGDLKSPDSMSDEALLYLVRDAHRRGAEDERNALIRPLFIRCQARLKRAMPDGVYANAKKLRDDALSDFCDLMLSDGSGEIPDRLDYYEVNFADALKKLRSTVRRAEDRDFKRNTQLPEDAESDTEEPARADDVTQRAKELTQTPALQESALNAQDLERSLKILTPNERDAVVLQAMGYRIDSIKPKEATIAQKLGVTRRTIQNWLASAEAKLRAQAKEDQ</sequence>
<feature type="region of interest" description="Disordered" evidence="1">
    <location>
        <begin position="152"/>
        <end position="177"/>
    </location>
</feature>
<evidence type="ECO:0000313" key="2">
    <source>
        <dbReference type="EMBL" id="QUD90167.1"/>
    </source>
</evidence>
<evidence type="ECO:0000313" key="3">
    <source>
        <dbReference type="Proteomes" id="UP000676409"/>
    </source>
</evidence>
<dbReference type="RefSeq" id="WP_211940218.1">
    <property type="nucleotide sequence ID" value="NZ_CP073078.1"/>
</dbReference>
<dbReference type="InterPro" id="IPR036388">
    <property type="entry name" value="WH-like_DNA-bd_sf"/>
</dbReference>
<accession>A0A975IWK1</accession>
<proteinExistence type="predicted"/>